<proteinExistence type="predicted"/>
<dbReference type="InterPro" id="IPR006566">
    <property type="entry name" value="FBD"/>
</dbReference>
<evidence type="ECO:0000259" key="1">
    <source>
        <dbReference type="SMART" id="SM00579"/>
    </source>
</evidence>
<accession>A0A8S9SIE5</accession>
<name>A0A8S9SIE5_BRACR</name>
<sequence length="574" mass="66645">MDKISQLPDELLLKVLLPLPTKVAANTSILSKRWEFLWMWLPKLEYDHSMDERKSLIDFITLNMPQHRAPVIESLRLNFSYGYEGSVTREDIRMWVAIAVTRFLRVTYADQKSLHRLLSSCPVLEDLFVKHNGCESEHLETFSVIVPSLQRLTLKICRGSFFQALVMNTPSLKYFKFTDYTCEHDDFSDIDFDFDYNGYSFYSDDMPKLEEMEVDSTYLDTENFVSLITYVKRLSLCLPDQAEKALYREGIVLSQLRHLKLCSCTIKWSKLLVLFLKDSPNLQELVVHLTIVSFFETDLLCWLNLICPVLEDLFVKHNGCESEHLETFSVIVPSLQRLTLKICRGSFFQALVMNTPSLKYFKFTDYTCEHDDFSDIDFDFDYNGYSFYSDDMPKLEEMEVDSTYLDTENFVSLITYVKRLSLCLPDQAEKALYREGIVLSQLRHLKLCSCTIKWSKLLVLFLKDSPNLQELVVHLTIDHTDICEDPPVCWENQLNCVPGCLLSSLGTFKWIGIYGSQKELDLVKFVLRNACCLKTATILFRSWDSALEEDELEMVIQDLSFSSRGSKDVKLVFV</sequence>
<feature type="domain" description="FBD" evidence="1">
    <location>
        <begin position="499"/>
        <end position="574"/>
    </location>
</feature>
<organism evidence="2 3">
    <name type="scientific">Brassica cretica</name>
    <name type="common">Mustard</name>
    <dbReference type="NCBI Taxonomy" id="69181"/>
    <lineage>
        <taxon>Eukaryota</taxon>
        <taxon>Viridiplantae</taxon>
        <taxon>Streptophyta</taxon>
        <taxon>Embryophyta</taxon>
        <taxon>Tracheophyta</taxon>
        <taxon>Spermatophyta</taxon>
        <taxon>Magnoliopsida</taxon>
        <taxon>eudicotyledons</taxon>
        <taxon>Gunneridae</taxon>
        <taxon>Pentapetalae</taxon>
        <taxon>rosids</taxon>
        <taxon>malvids</taxon>
        <taxon>Brassicales</taxon>
        <taxon>Brassicaceae</taxon>
        <taxon>Brassiceae</taxon>
        <taxon>Brassica</taxon>
    </lineage>
</organism>
<dbReference type="InterPro" id="IPR032675">
    <property type="entry name" value="LRR_dom_sf"/>
</dbReference>
<gene>
    <name evidence="2" type="ORF">F2Q69_00034637</name>
</gene>
<protein>
    <recommendedName>
        <fullName evidence="1">FBD domain-containing protein</fullName>
    </recommendedName>
</protein>
<dbReference type="PANTHER" id="PTHR31900">
    <property type="entry name" value="F-BOX/RNI SUPERFAMILY PROTEIN-RELATED"/>
    <property type="match status" value="1"/>
</dbReference>
<dbReference type="SUPFAM" id="SSF81383">
    <property type="entry name" value="F-box domain"/>
    <property type="match status" value="1"/>
</dbReference>
<dbReference type="EMBL" id="QGKX02000004">
    <property type="protein sequence ID" value="KAF3600427.1"/>
    <property type="molecule type" value="Genomic_DNA"/>
</dbReference>
<dbReference type="SUPFAM" id="SSF52047">
    <property type="entry name" value="RNI-like"/>
    <property type="match status" value="1"/>
</dbReference>
<dbReference type="SMART" id="SM00579">
    <property type="entry name" value="FBD"/>
    <property type="match status" value="1"/>
</dbReference>
<evidence type="ECO:0000313" key="3">
    <source>
        <dbReference type="Proteomes" id="UP000712600"/>
    </source>
</evidence>
<evidence type="ECO:0000313" key="2">
    <source>
        <dbReference type="EMBL" id="KAF3600427.1"/>
    </source>
</evidence>
<dbReference type="Gene3D" id="3.80.10.10">
    <property type="entry name" value="Ribonuclease Inhibitor"/>
    <property type="match status" value="2"/>
</dbReference>
<comment type="caution">
    <text evidence="2">The sequence shown here is derived from an EMBL/GenBank/DDBJ whole genome shotgun (WGS) entry which is preliminary data.</text>
</comment>
<dbReference type="Proteomes" id="UP000712600">
    <property type="component" value="Unassembled WGS sequence"/>
</dbReference>
<dbReference type="PANTHER" id="PTHR31900:SF28">
    <property type="entry name" value="FBD DOMAIN-CONTAINING PROTEIN"/>
    <property type="match status" value="1"/>
</dbReference>
<reference evidence="2" key="1">
    <citation type="submission" date="2019-12" db="EMBL/GenBank/DDBJ databases">
        <title>Genome sequencing and annotation of Brassica cretica.</title>
        <authorList>
            <person name="Studholme D.J."/>
            <person name="Sarris P."/>
        </authorList>
    </citation>
    <scope>NUCLEOTIDE SEQUENCE</scope>
    <source>
        <strain evidence="2">PFS-109/04</strain>
        <tissue evidence="2">Leaf</tissue>
    </source>
</reference>
<dbReference type="InterPro" id="IPR050232">
    <property type="entry name" value="FBL13/AtMIF1-like"/>
</dbReference>
<dbReference type="AlphaFoldDB" id="A0A8S9SIE5"/>
<dbReference type="Pfam" id="PF00646">
    <property type="entry name" value="F-box"/>
    <property type="match status" value="1"/>
</dbReference>
<dbReference type="InterPro" id="IPR001810">
    <property type="entry name" value="F-box_dom"/>
</dbReference>
<dbReference type="Pfam" id="PF08387">
    <property type="entry name" value="FBD"/>
    <property type="match status" value="1"/>
</dbReference>
<dbReference type="InterPro" id="IPR036047">
    <property type="entry name" value="F-box-like_dom_sf"/>
</dbReference>